<evidence type="ECO:0000313" key="2">
    <source>
        <dbReference type="EMBL" id="KYC94292.1"/>
    </source>
</evidence>
<dbReference type="EMBL" id="LQYN01000102">
    <property type="protein sequence ID" value="KYC94292.1"/>
    <property type="molecule type" value="Genomic_DNA"/>
</dbReference>
<organism evidence="2 3">
    <name type="scientific">Heyndrickxia sporothermodurans</name>
    <dbReference type="NCBI Taxonomy" id="46224"/>
    <lineage>
        <taxon>Bacteria</taxon>
        <taxon>Bacillati</taxon>
        <taxon>Bacillota</taxon>
        <taxon>Bacilli</taxon>
        <taxon>Bacillales</taxon>
        <taxon>Bacillaceae</taxon>
        <taxon>Heyndrickxia</taxon>
    </lineage>
</organism>
<name>A0A150KLS6_9BACI</name>
<dbReference type="CDD" id="cd04301">
    <property type="entry name" value="NAT_SF"/>
    <property type="match status" value="1"/>
</dbReference>
<evidence type="ECO:0000313" key="3">
    <source>
        <dbReference type="Proteomes" id="UP000075666"/>
    </source>
</evidence>
<dbReference type="GO" id="GO:0016747">
    <property type="term" value="F:acyltransferase activity, transferring groups other than amino-acyl groups"/>
    <property type="evidence" value="ECO:0007669"/>
    <property type="project" value="InterPro"/>
</dbReference>
<gene>
    <name evidence="2" type="ORF">B4102_3643</name>
</gene>
<evidence type="ECO:0000259" key="1">
    <source>
        <dbReference type="PROSITE" id="PS51186"/>
    </source>
</evidence>
<accession>A0A150KLS6</accession>
<dbReference type="PROSITE" id="PS51186">
    <property type="entry name" value="GNAT"/>
    <property type="match status" value="1"/>
</dbReference>
<dbReference type="PATRIC" id="fig|46224.3.peg.324"/>
<dbReference type="OrthoDB" id="360261at2"/>
<dbReference type="InterPro" id="IPR016181">
    <property type="entry name" value="Acyl_CoA_acyltransferase"/>
</dbReference>
<dbReference type="STRING" id="46224.B4102_3643"/>
<dbReference type="Gene3D" id="3.40.630.30">
    <property type="match status" value="1"/>
</dbReference>
<dbReference type="RefSeq" id="WP_066234912.1">
    <property type="nucleotide sequence ID" value="NZ_JARMRX010000013.1"/>
</dbReference>
<comment type="caution">
    <text evidence="2">The sequence shown here is derived from an EMBL/GenBank/DDBJ whole genome shotgun (WGS) entry which is preliminary data.</text>
</comment>
<dbReference type="SUPFAM" id="SSF55729">
    <property type="entry name" value="Acyl-CoA N-acyltransferases (Nat)"/>
    <property type="match status" value="1"/>
</dbReference>
<dbReference type="AlphaFoldDB" id="A0A150KLS6"/>
<reference evidence="2 3" key="1">
    <citation type="submission" date="2016-01" db="EMBL/GenBank/DDBJ databases">
        <title>Genome Sequences of Twelve Sporeforming Bacillus Species Isolated from Foods.</title>
        <authorList>
            <person name="Berendsen E.M."/>
            <person name="Wells-Bennik M.H."/>
            <person name="Krawcyk A.O."/>
            <person name="De Jong A."/>
            <person name="Holsappel S."/>
            <person name="Eijlander R.T."/>
            <person name="Kuipers O.P."/>
        </authorList>
    </citation>
    <scope>NUCLEOTIDE SEQUENCE [LARGE SCALE GENOMIC DNA]</scope>
    <source>
        <strain evidence="2 3">B4102</strain>
    </source>
</reference>
<proteinExistence type="predicted"/>
<protein>
    <recommendedName>
        <fullName evidence="1">N-acetyltransferase domain-containing protein</fullName>
    </recommendedName>
</protein>
<feature type="domain" description="N-acetyltransferase" evidence="1">
    <location>
        <begin position="10"/>
        <end position="153"/>
    </location>
</feature>
<sequence>MKINRTNDFELIAKLNKYVHDLHIKLYPEQFKEYNFEEMKAFFESITDIEEFVFLLLEENEQPLGYAWIELREYPDSPFKKAYKSVYVHQISISENQGKKGYGSRLMDEICNIARTNGINKIELDYWCDNEIAKRFYKKNGFVKYREFVYKDI</sequence>
<dbReference type="Pfam" id="PF00583">
    <property type="entry name" value="Acetyltransf_1"/>
    <property type="match status" value="1"/>
</dbReference>
<keyword evidence="3" id="KW-1185">Reference proteome</keyword>
<dbReference type="Proteomes" id="UP000075666">
    <property type="component" value="Unassembled WGS sequence"/>
</dbReference>
<dbReference type="InterPro" id="IPR000182">
    <property type="entry name" value="GNAT_dom"/>
</dbReference>